<protein>
    <submittedName>
        <fullName evidence="2">Uncharacterized protein</fullName>
    </submittedName>
</protein>
<dbReference type="InterPro" id="IPR011051">
    <property type="entry name" value="RmlC_Cupin_sf"/>
</dbReference>
<dbReference type="EMBL" id="BAABME010009584">
    <property type="protein sequence ID" value="GAA0175424.1"/>
    <property type="molecule type" value="Genomic_DNA"/>
</dbReference>
<dbReference type="Proteomes" id="UP001454036">
    <property type="component" value="Unassembled WGS sequence"/>
</dbReference>
<feature type="compositionally biased region" description="Low complexity" evidence="1">
    <location>
        <begin position="25"/>
        <end position="36"/>
    </location>
</feature>
<dbReference type="PANTHER" id="PTHR37742:SF1">
    <property type="entry name" value="OS01G0810200 PROTEIN"/>
    <property type="match status" value="1"/>
</dbReference>
<evidence type="ECO:0000313" key="2">
    <source>
        <dbReference type="EMBL" id="GAA0175424.1"/>
    </source>
</evidence>
<dbReference type="SUPFAM" id="SSF51182">
    <property type="entry name" value="RmlC-like cupins"/>
    <property type="match status" value="1"/>
</dbReference>
<dbReference type="PANTHER" id="PTHR37742">
    <property type="entry name" value="OS01G0810200 PROTEIN"/>
    <property type="match status" value="1"/>
</dbReference>
<reference evidence="2 3" key="1">
    <citation type="submission" date="2024-01" db="EMBL/GenBank/DDBJ databases">
        <title>The complete chloroplast genome sequence of Lithospermum erythrorhizon: insights into the phylogenetic relationship among Boraginaceae species and the maternal lineages of purple gromwells.</title>
        <authorList>
            <person name="Okada T."/>
            <person name="Watanabe K."/>
        </authorList>
    </citation>
    <scope>NUCLEOTIDE SEQUENCE [LARGE SCALE GENOMIC DNA]</scope>
</reference>
<comment type="caution">
    <text evidence="2">The sequence shown here is derived from an EMBL/GenBank/DDBJ whole genome shotgun (WGS) entry which is preliminary data.</text>
</comment>
<evidence type="ECO:0000256" key="1">
    <source>
        <dbReference type="SAM" id="MobiDB-lite"/>
    </source>
</evidence>
<evidence type="ECO:0000313" key="3">
    <source>
        <dbReference type="Proteomes" id="UP001454036"/>
    </source>
</evidence>
<accession>A0AAV3RG90</accession>
<name>A0AAV3RG90_LITER</name>
<gene>
    <name evidence="2" type="ORF">LIER_28601</name>
</gene>
<keyword evidence="3" id="KW-1185">Reference proteome</keyword>
<sequence>MANPRRTSSGGGATGNHHHHHHLPTSDPTSTTTIPTPYQTQTQKLLISLKQFLKKPHAFPLILSALLFLTWVSLRLQFNQYPQNKILLKSVKSNHKVRSFKNDEDGLVNLVRFSDSSKNIVKDDRGWLMDPVSVALRNGILGGAVTCQSAHLGEIRPGAQRGNHRHHFCNETFVIWGAATLFRLENPAVEKGYAQTTIGRDEVAVVASPVGTAHALVNVDPDRTTFFLGCQDHGVGSNTSASDYRIWKDL</sequence>
<dbReference type="GO" id="GO:0005768">
    <property type="term" value="C:endosome"/>
    <property type="evidence" value="ECO:0007669"/>
    <property type="project" value="TreeGrafter"/>
</dbReference>
<dbReference type="Gene3D" id="2.60.120.10">
    <property type="entry name" value="Jelly Rolls"/>
    <property type="match status" value="1"/>
</dbReference>
<feature type="region of interest" description="Disordered" evidence="1">
    <location>
        <begin position="1"/>
        <end position="36"/>
    </location>
</feature>
<dbReference type="InterPro" id="IPR014710">
    <property type="entry name" value="RmlC-like_jellyroll"/>
</dbReference>
<proteinExistence type="predicted"/>
<dbReference type="GO" id="GO:0005802">
    <property type="term" value="C:trans-Golgi network"/>
    <property type="evidence" value="ECO:0007669"/>
    <property type="project" value="TreeGrafter"/>
</dbReference>
<dbReference type="AlphaFoldDB" id="A0AAV3RG90"/>
<organism evidence="2 3">
    <name type="scientific">Lithospermum erythrorhizon</name>
    <name type="common">Purple gromwell</name>
    <name type="synonym">Lithospermum officinale var. erythrorhizon</name>
    <dbReference type="NCBI Taxonomy" id="34254"/>
    <lineage>
        <taxon>Eukaryota</taxon>
        <taxon>Viridiplantae</taxon>
        <taxon>Streptophyta</taxon>
        <taxon>Embryophyta</taxon>
        <taxon>Tracheophyta</taxon>
        <taxon>Spermatophyta</taxon>
        <taxon>Magnoliopsida</taxon>
        <taxon>eudicotyledons</taxon>
        <taxon>Gunneridae</taxon>
        <taxon>Pentapetalae</taxon>
        <taxon>asterids</taxon>
        <taxon>lamiids</taxon>
        <taxon>Boraginales</taxon>
        <taxon>Boraginaceae</taxon>
        <taxon>Boraginoideae</taxon>
        <taxon>Lithospermeae</taxon>
        <taxon>Lithospermum</taxon>
    </lineage>
</organism>